<proteinExistence type="inferred from homology"/>
<dbReference type="Pfam" id="PF02776">
    <property type="entry name" value="TPP_enzyme_N"/>
    <property type="match status" value="1"/>
</dbReference>
<evidence type="ECO:0000256" key="2">
    <source>
        <dbReference type="ARBA" id="ARBA00007812"/>
    </source>
</evidence>
<dbReference type="SUPFAM" id="SSF52518">
    <property type="entry name" value="Thiamin diphosphate-binding fold (THDP-binding)"/>
    <property type="match status" value="2"/>
</dbReference>
<protein>
    <recommendedName>
        <fullName evidence="9">2-hydroxyacyl-CoA lyase</fullName>
        <ecNumber evidence="9">4.1.2.63</ecNumber>
    </recommendedName>
</protein>
<feature type="domain" description="Thiamine pyrophosphate enzyme TPP-binding" evidence="13">
    <location>
        <begin position="377"/>
        <end position="533"/>
    </location>
</feature>
<comment type="catalytic activity">
    <reaction evidence="10">
        <text>2-hydroxyoctadecanoyl-CoA = heptadecanal + formyl-CoA</text>
        <dbReference type="Rhea" id="RHEA:55196"/>
        <dbReference type="ChEBI" id="CHEBI:57376"/>
        <dbReference type="ChEBI" id="CHEBI:74116"/>
        <dbReference type="ChEBI" id="CHEBI:138631"/>
    </reaction>
    <physiologicalReaction direction="left-to-right" evidence="10">
        <dbReference type="Rhea" id="RHEA:55197"/>
    </physiologicalReaction>
</comment>
<dbReference type="Gene3D" id="3.40.50.970">
    <property type="match status" value="3"/>
</dbReference>
<dbReference type="InterPro" id="IPR045025">
    <property type="entry name" value="HACL1-like"/>
</dbReference>
<evidence type="ECO:0000256" key="10">
    <source>
        <dbReference type="ARBA" id="ARBA00048738"/>
    </source>
</evidence>
<evidence type="ECO:0000256" key="4">
    <source>
        <dbReference type="ARBA" id="ARBA00022842"/>
    </source>
</evidence>
<dbReference type="PANTHER" id="PTHR43710">
    <property type="entry name" value="2-HYDROXYACYL-COA LYASE"/>
    <property type="match status" value="1"/>
</dbReference>
<dbReference type="GO" id="GO:0001561">
    <property type="term" value="P:fatty acid alpha-oxidation"/>
    <property type="evidence" value="ECO:0007669"/>
    <property type="project" value="TreeGrafter"/>
</dbReference>
<dbReference type="GO" id="GO:0106359">
    <property type="term" value="F:2-hydroxyacyl-CoA lyase activity"/>
    <property type="evidence" value="ECO:0007669"/>
    <property type="project" value="UniProtKB-EC"/>
</dbReference>
<dbReference type="FunFam" id="3.40.50.970:FF:000027">
    <property type="entry name" value="2-hydroxyacyl-CoA lyase 1"/>
    <property type="match status" value="1"/>
</dbReference>
<dbReference type="Pfam" id="PF00205">
    <property type="entry name" value="TPP_enzyme_M"/>
    <property type="match status" value="1"/>
</dbReference>
<dbReference type="SUPFAM" id="SSF52467">
    <property type="entry name" value="DHS-like NAD/FAD-binding domain"/>
    <property type="match status" value="1"/>
</dbReference>
<keyword evidence="4" id="KW-0460">Magnesium</keyword>
<sequence>MPESNSAERSDRSGEKVSGAKVIAQALKAQDVEYMFGVVGIPVTEIAIAAQELGIRYIGMRNEQAACYAASAIGYLTGRPLIVIGGSCERNQETMGAFQEFPQVEACRLYTKFSARPSSIETIPSVIEKAVRSSIYGRPGTCYVDIPADFVILQVNVNSIKYKECCMPPPISMADTSAVCTAASTIKNAKQPLLIIGKGAAYAHAEESIRKLMEQCNLPFLPTPMGKGVVPDNHPNCVGAARSRALQFADVIVLFGARLNWILHFGLPPRYQPDVKFIQVDICAEELGNNVRPAVTLLGDINAVTKQLLEQFDKKPWQYPSESKWWKTLRAKMKINEAASQELASQKSLPMNYYTVFYHIQEQLPKDCFIVSEGANTMDIGRTVLQNYLPRHRLDAGTFGTMGVGLGFAIAAALVAKDRNPGQRVICVEGDSAFGFSGMEVETICRYNLPIVLLVVNNNGIYQGFDTDSWNEMVKFRDATTVAPPMCLLPNSHYEQVMTAFGGKGYFVQTPEELQKSLRQTLEDTATPSLINIMIEPQSSRKAQVNILAKKKASVPSPFCSRRKHPQLLMVLSKPFLNWAVSYSVTIWLRYC</sequence>
<dbReference type="Pfam" id="PF02775">
    <property type="entry name" value="TPP_enzyme_C"/>
    <property type="match status" value="1"/>
</dbReference>
<evidence type="ECO:0000259" key="12">
    <source>
        <dbReference type="Pfam" id="PF00205"/>
    </source>
</evidence>
<gene>
    <name evidence="15" type="primary">Hacl1</name>
</gene>
<feature type="domain" description="Thiamine pyrophosphate enzyme central" evidence="12">
    <location>
        <begin position="181"/>
        <end position="308"/>
    </location>
</feature>
<dbReference type="InterPro" id="IPR012000">
    <property type="entry name" value="Thiamin_PyroP_enz_cen_dom"/>
</dbReference>
<evidence type="ECO:0000259" key="14">
    <source>
        <dbReference type="Pfam" id="PF02776"/>
    </source>
</evidence>
<comment type="similarity">
    <text evidence="2 11">Belongs to the TPP enzyme family.</text>
</comment>
<dbReference type="GO" id="GO:0030976">
    <property type="term" value="F:thiamine pyrophosphate binding"/>
    <property type="evidence" value="ECO:0007669"/>
    <property type="project" value="InterPro"/>
</dbReference>
<keyword evidence="5 11" id="KW-0786">Thiamine pyrophosphate</keyword>
<dbReference type="PANTHER" id="PTHR43710:SF2">
    <property type="entry name" value="2-HYDROXYACYL-COA LYASE 1"/>
    <property type="match status" value="1"/>
</dbReference>
<dbReference type="InterPro" id="IPR029035">
    <property type="entry name" value="DHS-like_NAD/FAD-binding_dom"/>
</dbReference>
<dbReference type="OrthoDB" id="10006023at2759"/>
<dbReference type="CDD" id="cd02004">
    <property type="entry name" value="TPP_BZL_OCoD_HPCL"/>
    <property type="match status" value="1"/>
</dbReference>
<evidence type="ECO:0000256" key="3">
    <source>
        <dbReference type="ARBA" id="ARBA00022723"/>
    </source>
</evidence>
<dbReference type="GO" id="GO:0000287">
    <property type="term" value="F:magnesium ion binding"/>
    <property type="evidence" value="ECO:0007669"/>
    <property type="project" value="InterPro"/>
</dbReference>
<accession>A0A8B7VLY2</accession>
<dbReference type="Gene3D" id="3.40.50.1220">
    <property type="entry name" value="TPP-binding domain"/>
    <property type="match status" value="1"/>
</dbReference>
<dbReference type="EC" id="4.1.2.63" evidence="9"/>
<evidence type="ECO:0000256" key="5">
    <source>
        <dbReference type="ARBA" id="ARBA00023052"/>
    </source>
</evidence>
<dbReference type="FunFam" id="3.40.50.1220:FF:000006">
    <property type="entry name" value="2-hydroxyacyl-CoA lyase 1"/>
    <property type="match status" value="1"/>
</dbReference>
<dbReference type="RefSeq" id="XP_020032562.1">
    <property type="nucleotide sequence ID" value="XM_020176973.1"/>
</dbReference>
<comment type="catalytic activity">
    <reaction evidence="8">
        <text>an (R)-2-hydroxy-long-chain-fatty acyl-CoA = a long-chain fatty aldehyde + formyl-CoA</text>
        <dbReference type="Rhea" id="RHEA:67444"/>
        <dbReference type="ChEBI" id="CHEBI:17176"/>
        <dbReference type="ChEBI" id="CHEBI:57376"/>
        <dbReference type="ChEBI" id="CHEBI:170012"/>
        <dbReference type="EC" id="4.1.2.63"/>
    </reaction>
    <physiologicalReaction direction="left-to-right" evidence="8">
        <dbReference type="Rhea" id="RHEA:67445"/>
    </physiologicalReaction>
</comment>
<evidence type="ECO:0000259" key="13">
    <source>
        <dbReference type="Pfam" id="PF02775"/>
    </source>
</evidence>
<dbReference type="CTD" id="26061"/>
<name>A0A8B7VLY2_CASCN</name>
<organism evidence="15">
    <name type="scientific">Castor canadensis</name>
    <name type="common">American beaver</name>
    <dbReference type="NCBI Taxonomy" id="51338"/>
    <lineage>
        <taxon>Eukaryota</taxon>
        <taxon>Metazoa</taxon>
        <taxon>Chordata</taxon>
        <taxon>Craniata</taxon>
        <taxon>Vertebrata</taxon>
        <taxon>Euteleostomi</taxon>
        <taxon>Mammalia</taxon>
        <taxon>Eutheria</taxon>
        <taxon>Euarchontoglires</taxon>
        <taxon>Glires</taxon>
        <taxon>Rodentia</taxon>
        <taxon>Castorimorpha</taxon>
        <taxon>Castoridae</taxon>
        <taxon>Castor</taxon>
    </lineage>
</organism>
<evidence type="ECO:0000256" key="7">
    <source>
        <dbReference type="ARBA" id="ARBA00044451"/>
    </source>
</evidence>
<evidence type="ECO:0000256" key="9">
    <source>
        <dbReference type="ARBA" id="ARBA00044518"/>
    </source>
</evidence>
<dbReference type="InterPro" id="IPR012001">
    <property type="entry name" value="Thiamin_PyroP_enz_TPP-bd_dom"/>
</dbReference>
<dbReference type="InterPro" id="IPR029061">
    <property type="entry name" value="THDP-binding"/>
</dbReference>
<dbReference type="GO" id="GO:0005777">
    <property type="term" value="C:peroxisome"/>
    <property type="evidence" value="ECO:0007669"/>
    <property type="project" value="TreeGrafter"/>
</dbReference>
<evidence type="ECO:0000256" key="11">
    <source>
        <dbReference type="RuleBase" id="RU362132"/>
    </source>
</evidence>
<dbReference type="CDD" id="cd07035">
    <property type="entry name" value="TPP_PYR_POX_like"/>
    <property type="match status" value="1"/>
</dbReference>
<feature type="domain" description="Thiamine pyrophosphate enzyme N-terminal TPP-binding" evidence="14">
    <location>
        <begin position="18"/>
        <end position="85"/>
    </location>
</feature>
<evidence type="ECO:0000256" key="6">
    <source>
        <dbReference type="ARBA" id="ARBA00023239"/>
    </source>
</evidence>
<dbReference type="InterPro" id="IPR011766">
    <property type="entry name" value="TPP_enzyme_TPP-bd"/>
</dbReference>
<keyword evidence="6 15" id="KW-0456">Lyase</keyword>
<reference evidence="15" key="1">
    <citation type="submission" date="2025-08" db="UniProtKB">
        <authorList>
            <consortium name="RefSeq"/>
        </authorList>
    </citation>
    <scope>IDENTIFICATION</scope>
    <source>
        <tissue evidence="15">Leukocyte</tissue>
    </source>
</reference>
<comment type="cofactor">
    <cofactor evidence="1">
        <name>thiamine diphosphate</name>
        <dbReference type="ChEBI" id="CHEBI:58937"/>
    </cofactor>
</comment>
<dbReference type="AlphaFoldDB" id="A0A8B7VLY2"/>
<evidence type="ECO:0000313" key="15">
    <source>
        <dbReference type="RefSeq" id="XP_020032562.1"/>
    </source>
</evidence>
<comment type="catalytic activity">
    <reaction evidence="7">
        <text>a 2-hydroxy-3-methyl fatty acyl-CoA = a 2-methyl-branched fatty aldehyde + formyl-CoA</text>
        <dbReference type="Rhea" id="RHEA:25375"/>
        <dbReference type="ChEBI" id="CHEBI:49188"/>
        <dbReference type="ChEBI" id="CHEBI:57376"/>
        <dbReference type="ChEBI" id="CHEBI:58783"/>
        <dbReference type="EC" id="4.1.2.63"/>
    </reaction>
    <physiologicalReaction direction="left-to-right" evidence="7">
        <dbReference type="Rhea" id="RHEA:25376"/>
    </physiologicalReaction>
</comment>
<evidence type="ECO:0000256" key="8">
    <source>
        <dbReference type="ARBA" id="ARBA00044454"/>
    </source>
</evidence>
<evidence type="ECO:0000256" key="1">
    <source>
        <dbReference type="ARBA" id="ARBA00001964"/>
    </source>
</evidence>
<keyword evidence="3" id="KW-0479">Metal-binding</keyword>